<evidence type="ECO:0000313" key="9">
    <source>
        <dbReference type="EMBL" id="KAK3083602.1"/>
    </source>
</evidence>
<dbReference type="Proteomes" id="UP001186944">
    <property type="component" value="Unassembled WGS sequence"/>
</dbReference>
<keyword evidence="10" id="KW-1185">Reference proteome</keyword>
<dbReference type="GO" id="GO:0005911">
    <property type="term" value="C:cell-cell junction"/>
    <property type="evidence" value="ECO:0007669"/>
    <property type="project" value="TreeGrafter"/>
</dbReference>
<feature type="transmembrane region" description="Helical" evidence="8">
    <location>
        <begin position="7"/>
        <end position="26"/>
    </location>
</feature>
<keyword evidence="5" id="KW-0965">Cell junction</keyword>
<gene>
    <name evidence="9" type="ORF">FSP39_000114</name>
</gene>
<dbReference type="EMBL" id="VSWD01000013">
    <property type="protein sequence ID" value="KAK3083602.1"/>
    <property type="molecule type" value="Genomic_DNA"/>
</dbReference>
<accession>A0AA89BJR3</accession>
<evidence type="ECO:0000256" key="3">
    <source>
        <dbReference type="ARBA" id="ARBA00008691"/>
    </source>
</evidence>
<dbReference type="PANTHER" id="PTHR14399">
    <property type="entry name" value="P53-INDUCED PROTEIN RELATED"/>
    <property type="match status" value="1"/>
</dbReference>
<evidence type="ECO:0000256" key="8">
    <source>
        <dbReference type="SAM" id="Phobius"/>
    </source>
</evidence>
<feature type="transmembrane region" description="Helical" evidence="8">
    <location>
        <begin position="97"/>
        <end position="119"/>
    </location>
</feature>
<name>A0AA89BJR3_PINIB</name>
<feature type="transmembrane region" description="Helical" evidence="8">
    <location>
        <begin position="56"/>
        <end position="85"/>
    </location>
</feature>
<dbReference type="Pfam" id="PF13903">
    <property type="entry name" value="Claudin_2"/>
    <property type="match status" value="1"/>
</dbReference>
<keyword evidence="6 8" id="KW-1133">Transmembrane helix</keyword>
<dbReference type="GO" id="GO:0016020">
    <property type="term" value="C:membrane"/>
    <property type="evidence" value="ECO:0007669"/>
    <property type="project" value="UniProtKB-SubCell"/>
</dbReference>
<dbReference type="PANTHER" id="PTHR14399:SF5">
    <property type="entry name" value="CELL JUNCTION PROTEIN VAB-9"/>
    <property type="match status" value="1"/>
</dbReference>
<dbReference type="GO" id="GO:0098609">
    <property type="term" value="P:cell-cell adhesion"/>
    <property type="evidence" value="ECO:0007669"/>
    <property type="project" value="TreeGrafter"/>
</dbReference>
<comment type="caution">
    <text evidence="9">The sequence shown here is derived from an EMBL/GenBank/DDBJ whole genome shotgun (WGS) entry which is preliminary data.</text>
</comment>
<reference evidence="9" key="1">
    <citation type="submission" date="2019-08" db="EMBL/GenBank/DDBJ databases">
        <title>The improved chromosome-level genome for the pearl oyster Pinctada fucata martensii using PacBio sequencing and Hi-C.</title>
        <authorList>
            <person name="Zheng Z."/>
        </authorList>
    </citation>
    <scope>NUCLEOTIDE SEQUENCE</scope>
    <source>
        <strain evidence="9">ZZ-2019</strain>
        <tissue evidence="9">Adductor muscle</tissue>
    </source>
</reference>
<evidence type="ECO:0000313" key="10">
    <source>
        <dbReference type="Proteomes" id="UP001186944"/>
    </source>
</evidence>
<feature type="transmembrane region" description="Helical" evidence="8">
    <location>
        <begin position="144"/>
        <end position="166"/>
    </location>
</feature>
<proteinExistence type="inferred from homology"/>
<evidence type="ECO:0000256" key="2">
    <source>
        <dbReference type="ARBA" id="ARBA00004282"/>
    </source>
</evidence>
<protein>
    <submittedName>
        <fullName evidence="9">Uncharacterized protein</fullName>
    </submittedName>
</protein>
<evidence type="ECO:0000256" key="4">
    <source>
        <dbReference type="ARBA" id="ARBA00022692"/>
    </source>
</evidence>
<evidence type="ECO:0000256" key="5">
    <source>
        <dbReference type="ARBA" id="ARBA00022949"/>
    </source>
</evidence>
<comment type="subcellular location">
    <subcellularLocation>
        <location evidence="2">Cell junction</location>
    </subcellularLocation>
    <subcellularLocation>
        <location evidence="1">Membrane</location>
        <topology evidence="1">Multi-pass membrane protein</topology>
    </subcellularLocation>
</comment>
<dbReference type="InterPro" id="IPR015664">
    <property type="entry name" value="P53_induced"/>
</dbReference>
<sequence length="178" mass="20182">FQLIAEVLTGIAGVFLIVAVVGQEWVEVKFHGTDHMFTWGLWDRCVGPGLCLPNPLWLEACQAFCLLSVLLALGAFICGFIGLCIHSRCSKHMWHTIAGILLIVVVVCDLLSLIVYPIMFSQDVLFLEFDPQWQFTVRRWDFDWTYGFGWGGFIFAVPAIIFFLIFPDKRKSGTAKPY</sequence>
<dbReference type="InterPro" id="IPR004031">
    <property type="entry name" value="PMP22/EMP/MP20/Claudin"/>
</dbReference>
<evidence type="ECO:0000256" key="6">
    <source>
        <dbReference type="ARBA" id="ARBA00022989"/>
    </source>
</evidence>
<dbReference type="AlphaFoldDB" id="A0AA89BJR3"/>
<keyword evidence="4 8" id="KW-0812">Transmembrane</keyword>
<organism evidence="9 10">
    <name type="scientific">Pinctada imbricata</name>
    <name type="common">Atlantic pearl-oyster</name>
    <name type="synonym">Pinctada martensii</name>
    <dbReference type="NCBI Taxonomy" id="66713"/>
    <lineage>
        <taxon>Eukaryota</taxon>
        <taxon>Metazoa</taxon>
        <taxon>Spiralia</taxon>
        <taxon>Lophotrochozoa</taxon>
        <taxon>Mollusca</taxon>
        <taxon>Bivalvia</taxon>
        <taxon>Autobranchia</taxon>
        <taxon>Pteriomorphia</taxon>
        <taxon>Pterioida</taxon>
        <taxon>Pterioidea</taxon>
        <taxon>Pteriidae</taxon>
        <taxon>Pinctada</taxon>
    </lineage>
</organism>
<comment type="similarity">
    <text evidence="3">Belongs to the TMEM47 family.</text>
</comment>
<keyword evidence="7 8" id="KW-0472">Membrane</keyword>
<feature type="non-terminal residue" evidence="9">
    <location>
        <position position="1"/>
    </location>
</feature>
<evidence type="ECO:0000256" key="7">
    <source>
        <dbReference type="ARBA" id="ARBA00023136"/>
    </source>
</evidence>
<dbReference type="Gene3D" id="1.20.140.150">
    <property type="match status" value="1"/>
</dbReference>
<evidence type="ECO:0000256" key="1">
    <source>
        <dbReference type="ARBA" id="ARBA00004141"/>
    </source>
</evidence>